<dbReference type="Proteomes" id="UP000002630">
    <property type="component" value="Unassembled WGS sequence"/>
</dbReference>
<dbReference type="InterPro" id="IPR011990">
    <property type="entry name" value="TPR-like_helical_dom_sf"/>
</dbReference>
<dbReference type="OrthoDB" id="1934535at2759"/>
<dbReference type="STRING" id="2880.D7FKL0"/>
<keyword evidence="3" id="KW-0812">Transmembrane</keyword>
<dbReference type="InParanoid" id="D7FKL0"/>
<reference evidence="4 5" key="1">
    <citation type="journal article" date="2010" name="Nature">
        <title>The Ectocarpus genome and the independent evolution of multicellularity in brown algae.</title>
        <authorList>
            <person name="Cock J.M."/>
            <person name="Sterck L."/>
            <person name="Rouze P."/>
            <person name="Scornet D."/>
            <person name="Allen A.E."/>
            <person name="Amoutzias G."/>
            <person name="Anthouard V."/>
            <person name="Artiguenave F."/>
            <person name="Aury J.M."/>
            <person name="Badger J.H."/>
            <person name="Beszteri B."/>
            <person name="Billiau K."/>
            <person name="Bonnet E."/>
            <person name="Bothwell J.H."/>
            <person name="Bowler C."/>
            <person name="Boyen C."/>
            <person name="Brownlee C."/>
            <person name="Carrano C.J."/>
            <person name="Charrier B."/>
            <person name="Cho G.Y."/>
            <person name="Coelho S.M."/>
            <person name="Collen J."/>
            <person name="Corre E."/>
            <person name="Da Silva C."/>
            <person name="Delage L."/>
            <person name="Delaroque N."/>
            <person name="Dittami S.M."/>
            <person name="Doulbeau S."/>
            <person name="Elias M."/>
            <person name="Farnham G."/>
            <person name="Gachon C.M."/>
            <person name="Gschloessl B."/>
            <person name="Heesch S."/>
            <person name="Jabbari K."/>
            <person name="Jubin C."/>
            <person name="Kawai H."/>
            <person name="Kimura K."/>
            <person name="Kloareg B."/>
            <person name="Kupper F.C."/>
            <person name="Lang D."/>
            <person name="Le Bail A."/>
            <person name="Leblanc C."/>
            <person name="Lerouge P."/>
            <person name="Lohr M."/>
            <person name="Lopez P.J."/>
            <person name="Martens C."/>
            <person name="Maumus F."/>
            <person name="Michel G."/>
            <person name="Miranda-Saavedra D."/>
            <person name="Morales J."/>
            <person name="Moreau H."/>
            <person name="Motomura T."/>
            <person name="Nagasato C."/>
            <person name="Napoli C.A."/>
            <person name="Nelson D.R."/>
            <person name="Nyvall-Collen P."/>
            <person name="Peters A.F."/>
            <person name="Pommier C."/>
            <person name="Potin P."/>
            <person name="Poulain J."/>
            <person name="Quesneville H."/>
            <person name="Read B."/>
            <person name="Rensing S.A."/>
            <person name="Ritter A."/>
            <person name="Rousvoal S."/>
            <person name="Samanta M."/>
            <person name="Samson G."/>
            <person name="Schroeder D.C."/>
            <person name="Segurens B."/>
            <person name="Strittmatter M."/>
            <person name="Tonon T."/>
            <person name="Tregear J.W."/>
            <person name="Valentin K."/>
            <person name="von Dassow P."/>
            <person name="Yamagishi T."/>
            <person name="Van de Peer Y."/>
            <person name="Wincker P."/>
        </authorList>
    </citation>
    <scope>NUCLEOTIDE SEQUENCE [LARGE SCALE GENOMIC DNA]</scope>
    <source>
        <strain evidence="5">Ec32 / CCAP1310/4</strain>
    </source>
</reference>
<sequence length="204" mass="22177">MRQGKFLFTVKQMKNRRDFGAVLKLLHEAERRGDGATPKMYSCCIGYMGKGGNWEGALDVLDRMHALGNKPDAFCINDGMNACKRARKYDKALWVFEQARDVWGAQLDGYVYNSAITLCARSKQGKRAVGLLKEMLAEGLSPDVVTFSAVISACCGGGGSDWRVAMQILSEARGSGGSRWYCVLVGGTLCGVCLAIAVVGWVFV</sequence>
<keyword evidence="1" id="KW-0677">Repeat</keyword>
<dbReference type="Pfam" id="PF01535">
    <property type="entry name" value="PPR"/>
    <property type="match status" value="2"/>
</dbReference>
<accession>D7FKL0</accession>
<evidence type="ECO:0008006" key="6">
    <source>
        <dbReference type="Google" id="ProtNLM"/>
    </source>
</evidence>
<feature type="transmembrane region" description="Helical" evidence="3">
    <location>
        <begin position="180"/>
        <end position="203"/>
    </location>
</feature>
<evidence type="ECO:0000256" key="1">
    <source>
        <dbReference type="ARBA" id="ARBA00022737"/>
    </source>
</evidence>
<dbReference type="PANTHER" id="PTHR47447">
    <property type="entry name" value="OS03G0856100 PROTEIN"/>
    <property type="match status" value="1"/>
</dbReference>
<dbReference type="Gene3D" id="1.25.40.10">
    <property type="entry name" value="Tetratricopeptide repeat domain"/>
    <property type="match status" value="1"/>
</dbReference>
<dbReference type="InterPro" id="IPR002885">
    <property type="entry name" value="PPR_rpt"/>
</dbReference>
<dbReference type="PROSITE" id="PS51375">
    <property type="entry name" value="PPR"/>
    <property type="match status" value="2"/>
</dbReference>
<evidence type="ECO:0000256" key="2">
    <source>
        <dbReference type="PROSITE-ProRule" id="PRU00708"/>
    </source>
</evidence>
<dbReference type="PANTHER" id="PTHR47447:SF17">
    <property type="entry name" value="OS12G0638900 PROTEIN"/>
    <property type="match status" value="1"/>
</dbReference>
<evidence type="ECO:0000313" key="5">
    <source>
        <dbReference type="Proteomes" id="UP000002630"/>
    </source>
</evidence>
<organism evidence="4 5">
    <name type="scientific">Ectocarpus siliculosus</name>
    <name type="common">Brown alga</name>
    <name type="synonym">Conferva siliculosa</name>
    <dbReference type="NCBI Taxonomy" id="2880"/>
    <lineage>
        <taxon>Eukaryota</taxon>
        <taxon>Sar</taxon>
        <taxon>Stramenopiles</taxon>
        <taxon>Ochrophyta</taxon>
        <taxon>PX clade</taxon>
        <taxon>Phaeophyceae</taxon>
        <taxon>Ectocarpales</taxon>
        <taxon>Ectocarpaceae</taxon>
        <taxon>Ectocarpus</taxon>
    </lineage>
</organism>
<evidence type="ECO:0000256" key="3">
    <source>
        <dbReference type="SAM" id="Phobius"/>
    </source>
</evidence>
<feature type="repeat" description="PPR" evidence="2">
    <location>
        <begin position="108"/>
        <end position="142"/>
    </location>
</feature>
<name>D7FKL0_ECTSI</name>
<keyword evidence="3" id="KW-0472">Membrane</keyword>
<dbReference type="Pfam" id="PF13041">
    <property type="entry name" value="PPR_2"/>
    <property type="match status" value="1"/>
</dbReference>
<keyword evidence="5" id="KW-1185">Reference proteome</keyword>
<protein>
    <recommendedName>
        <fullName evidence="6">Pentacotripeptide-repeat region of PRORP domain-containing protein</fullName>
    </recommendedName>
</protein>
<feature type="repeat" description="PPR" evidence="2">
    <location>
        <begin position="37"/>
        <end position="71"/>
    </location>
</feature>
<dbReference type="AlphaFoldDB" id="D7FKL0"/>
<keyword evidence="3" id="KW-1133">Transmembrane helix</keyword>
<dbReference type="eggNOG" id="KOG4197">
    <property type="taxonomic scope" value="Eukaryota"/>
</dbReference>
<gene>
    <name evidence="4" type="ORF">Esi_0146_0022</name>
</gene>
<proteinExistence type="predicted"/>
<dbReference type="EMBL" id="FN649760">
    <property type="protein sequence ID" value="CBJ29410.1"/>
    <property type="molecule type" value="Genomic_DNA"/>
</dbReference>
<dbReference type="NCBIfam" id="TIGR00756">
    <property type="entry name" value="PPR"/>
    <property type="match status" value="2"/>
</dbReference>
<evidence type="ECO:0000313" key="4">
    <source>
        <dbReference type="EMBL" id="CBJ29410.1"/>
    </source>
</evidence>